<protein>
    <recommendedName>
        <fullName evidence="5">Outer membrane protein beta-barrel domain-containing protein</fullName>
    </recommendedName>
</protein>
<feature type="region of interest" description="Disordered" evidence="1">
    <location>
        <begin position="116"/>
        <end position="156"/>
    </location>
</feature>
<evidence type="ECO:0000256" key="2">
    <source>
        <dbReference type="SAM" id="SignalP"/>
    </source>
</evidence>
<accession>A1WY31</accession>
<feature type="chain" id="PRO_5002640759" description="Outer membrane protein beta-barrel domain-containing protein" evidence="2">
    <location>
        <begin position="35"/>
        <end position="339"/>
    </location>
</feature>
<organism evidence="3 4">
    <name type="scientific">Halorhodospira halophila (strain DSM 244 / SL1)</name>
    <name type="common">Ectothiorhodospira halophila (strain DSM 244 / SL1)</name>
    <dbReference type="NCBI Taxonomy" id="349124"/>
    <lineage>
        <taxon>Bacteria</taxon>
        <taxon>Pseudomonadati</taxon>
        <taxon>Pseudomonadota</taxon>
        <taxon>Gammaproteobacteria</taxon>
        <taxon>Chromatiales</taxon>
        <taxon>Ectothiorhodospiraceae</taxon>
        <taxon>Halorhodospira</taxon>
    </lineage>
</organism>
<dbReference type="HOGENOM" id="CLU_818276_0_0_6"/>
<evidence type="ECO:0008006" key="5">
    <source>
        <dbReference type="Google" id="ProtNLM"/>
    </source>
</evidence>
<reference evidence="4" key="1">
    <citation type="submission" date="2006-12" db="EMBL/GenBank/DDBJ databases">
        <title>Complete sequence of Halorhodospira halophila SL1.</title>
        <authorList>
            <consortium name="US DOE Joint Genome Institute"/>
            <person name="Copeland A."/>
            <person name="Lucas S."/>
            <person name="Lapidus A."/>
            <person name="Barry K."/>
            <person name="Detter J.C."/>
            <person name="Glavina del Rio T."/>
            <person name="Hammon N."/>
            <person name="Israni S."/>
            <person name="Dalin E."/>
            <person name="Tice H."/>
            <person name="Pitluck S."/>
            <person name="Saunders E."/>
            <person name="Brettin T."/>
            <person name="Bruce D."/>
            <person name="Han C."/>
            <person name="Tapia R."/>
            <person name="Schmutz J."/>
            <person name="Larimer F."/>
            <person name="Land M."/>
            <person name="Hauser L."/>
            <person name="Kyrpides N."/>
            <person name="Mikhailova N."/>
            <person name="Hoff W."/>
            <person name="Richardson P."/>
        </authorList>
    </citation>
    <scope>NUCLEOTIDE SEQUENCE [LARGE SCALE GENOMIC DNA]</scope>
    <source>
        <strain evidence="4">DSM 244 / SL1</strain>
    </source>
</reference>
<dbReference type="Proteomes" id="UP000000647">
    <property type="component" value="Chromosome"/>
</dbReference>
<name>A1WY31_HALHL</name>
<dbReference type="RefSeq" id="WP_011814615.1">
    <property type="nucleotide sequence ID" value="NC_008789.1"/>
</dbReference>
<evidence type="ECO:0000313" key="4">
    <source>
        <dbReference type="Proteomes" id="UP000000647"/>
    </source>
</evidence>
<dbReference type="STRING" id="349124.Hhal_1829"/>
<keyword evidence="2" id="KW-0732">Signal</keyword>
<keyword evidence="4" id="KW-1185">Reference proteome</keyword>
<dbReference type="KEGG" id="hha:Hhal_1829"/>
<evidence type="ECO:0000313" key="3">
    <source>
        <dbReference type="EMBL" id="ABM62593.1"/>
    </source>
</evidence>
<sequence>MHRYRRPTRPSGSRHRAGFLILAAALWPVLPAAAEEPEAPAAESAAGDIDLLTDHQRGILDDALTRIEEAALRDDSAFLDEVSELLSTYPRLADPIARHAMEMRPSLMPGIMGILDDQAPPEPSEAPPSADRPSWWQGGIPGTDREEAREEPAEQPEAVRIAERAEEEGAPAQRNWSVGVGYGYQHLSVRERHGSESTRLRAHGPTLDLQYAVSEHASVGIAHLHSEQLSTSGSHFKEHDPERWSATDLTVRFGREFRERGPRAYMGAGLHYERLERADGDTLTGTGFHLLGGGGYAWERIELRLEASARSVDRDLVPDDYRGSRSSSLLASATLRGRF</sequence>
<proteinExistence type="predicted"/>
<dbReference type="AlphaFoldDB" id="A1WY31"/>
<reference evidence="3 4" key="2">
    <citation type="journal article" date="2013" name="Stand. Genomic Sci.">
        <title>Complete genome sequence of Halorhodospira halophila SL1.</title>
        <authorList>
            <person name="Challacombe J.F."/>
            <person name="Majid S."/>
            <person name="Deole R."/>
            <person name="Brettin T.S."/>
            <person name="Bruce D."/>
            <person name="Delano S.F."/>
            <person name="Detter J.C."/>
            <person name="Gleasner C.D."/>
            <person name="Han C.S."/>
            <person name="Misra M."/>
            <person name="Reitenga K.G."/>
            <person name="Mikhailova N."/>
            <person name="Woyke T."/>
            <person name="Pitluck S."/>
            <person name="Nolan M."/>
            <person name="Land M.L."/>
            <person name="Saunders E."/>
            <person name="Tapia R."/>
            <person name="Lapidus A."/>
            <person name="Ivanova N."/>
            <person name="Hoff W.D."/>
        </authorList>
    </citation>
    <scope>NUCLEOTIDE SEQUENCE [LARGE SCALE GENOMIC DNA]</scope>
    <source>
        <strain evidence="4">DSM 244 / SL1</strain>
    </source>
</reference>
<gene>
    <name evidence="3" type="ordered locus">Hhal_1829</name>
</gene>
<dbReference type="EMBL" id="CP000544">
    <property type="protein sequence ID" value="ABM62593.1"/>
    <property type="molecule type" value="Genomic_DNA"/>
</dbReference>
<evidence type="ECO:0000256" key="1">
    <source>
        <dbReference type="SAM" id="MobiDB-lite"/>
    </source>
</evidence>
<feature type="compositionally biased region" description="Basic and acidic residues" evidence="1">
    <location>
        <begin position="143"/>
        <end position="152"/>
    </location>
</feature>
<feature type="signal peptide" evidence="2">
    <location>
        <begin position="1"/>
        <end position="34"/>
    </location>
</feature>